<organism evidence="2 3">
    <name type="scientific">Streptomyces griseoviridis</name>
    <dbReference type="NCBI Taxonomy" id="45398"/>
    <lineage>
        <taxon>Bacteria</taxon>
        <taxon>Bacillati</taxon>
        <taxon>Actinomycetota</taxon>
        <taxon>Actinomycetes</taxon>
        <taxon>Kitasatosporales</taxon>
        <taxon>Streptomycetaceae</taxon>
        <taxon>Streptomyces</taxon>
    </lineage>
</organism>
<gene>
    <name evidence="2" type="ORF">GCM10010238_68020</name>
</gene>
<keyword evidence="3" id="KW-1185">Reference proteome</keyword>
<dbReference type="EMBL" id="BMSL01000041">
    <property type="protein sequence ID" value="GGS69931.1"/>
    <property type="molecule type" value="Genomic_DNA"/>
</dbReference>
<evidence type="ECO:0000313" key="3">
    <source>
        <dbReference type="Proteomes" id="UP000653493"/>
    </source>
</evidence>
<accession>A0A918LLC4</accession>
<proteinExistence type="predicted"/>
<evidence type="ECO:0000313" key="2">
    <source>
        <dbReference type="EMBL" id="GGS69931.1"/>
    </source>
</evidence>
<evidence type="ECO:0000256" key="1">
    <source>
        <dbReference type="SAM" id="MobiDB-lite"/>
    </source>
</evidence>
<name>A0A918LLC4_STRGD</name>
<protein>
    <submittedName>
        <fullName evidence="2">Uncharacterized protein</fullName>
    </submittedName>
</protein>
<dbReference type="AlphaFoldDB" id="A0A918LLC4"/>
<dbReference type="Proteomes" id="UP000653493">
    <property type="component" value="Unassembled WGS sequence"/>
</dbReference>
<reference evidence="2" key="2">
    <citation type="submission" date="2020-09" db="EMBL/GenBank/DDBJ databases">
        <authorList>
            <person name="Sun Q."/>
            <person name="Ohkuma M."/>
        </authorList>
    </citation>
    <scope>NUCLEOTIDE SEQUENCE</scope>
    <source>
        <strain evidence="2">JCM 4234</strain>
    </source>
</reference>
<feature type="region of interest" description="Disordered" evidence="1">
    <location>
        <begin position="19"/>
        <end position="40"/>
    </location>
</feature>
<sequence>MVMTRVVMPRTVPSVVRAERVGRASTPASASDHRSLTSIQGRSTVPVAGALPPARAVPVEAAARGTRFRDLIGAPR</sequence>
<comment type="caution">
    <text evidence="2">The sequence shown here is derived from an EMBL/GenBank/DDBJ whole genome shotgun (WGS) entry which is preliminary data.</text>
</comment>
<reference evidence="2" key="1">
    <citation type="journal article" date="2014" name="Int. J. Syst. Evol. Microbiol.">
        <title>Complete genome sequence of Corynebacterium casei LMG S-19264T (=DSM 44701T), isolated from a smear-ripened cheese.</title>
        <authorList>
            <consortium name="US DOE Joint Genome Institute (JGI-PGF)"/>
            <person name="Walter F."/>
            <person name="Albersmeier A."/>
            <person name="Kalinowski J."/>
            <person name="Ruckert C."/>
        </authorList>
    </citation>
    <scope>NUCLEOTIDE SEQUENCE</scope>
    <source>
        <strain evidence="2">JCM 4234</strain>
    </source>
</reference>